<keyword evidence="2" id="KW-0012">Acyltransferase</keyword>
<dbReference type="PANTHER" id="PTHR11786">
    <property type="entry name" value="N-HYDROXYARYLAMINE O-ACETYLTRANSFERASE"/>
    <property type="match status" value="1"/>
</dbReference>
<gene>
    <name evidence="2" type="ORF">FHS39_001504</name>
</gene>
<dbReference type="Proteomes" id="UP000556084">
    <property type="component" value="Unassembled WGS sequence"/>
</dbReference>
<organism evidence="2 3">
    <name type="scientific">Streptomyces olivoverticillatus</name>
    <dbReference type="NCBI Taxonomy" id="66427"/>
    <lineage>
        <taxon>Bacteria</taxon>
        <taxon>Bacillati</taxon>
        <taxon>Actinomycetota</taxon>
        <taxon>Actinomycetes</taxon>
        <taxon>Kitasatosporales</taxon>
        <taxon>Streptomycetaceae</taxon>
        <taxon>Streptomyces</taxon>
    </lineage>
</organism>
<comment type="caution">
    <text evidence="2">The sequence shown here is derived from an EMBL/GenBank/DDBJ whole genome shotgun (WGS) entry which is preliminary data.</text>
</comment>
<accession>A0A7W7LLK0</accession>
<dbReference type="Gene3D" id="2.40.128.150">
    <property type="entry name" value="Cysteine proteinases"/>
    <property type="match status" value="1"/>
</dbReference>
<dbReference type="InterPro" id="IPR038765">
    <property type="entry name" value="Papain-like_cys_pep_sf"/>
</dbReference>
<proteinExistence type="inferred from homology"/>
<name>A0A7W7LLK0_9ACTN</name>
<evidence type="ECO:0000313" key="3">
    <source>
        <dbReference type="Proteomes" id="UP000556084"/>
    </source>
</evidence>
<dbReference type="GO" id="GO:0046990">
    <property type="term" value="F:N-hydroxyarylamine O-acetyltransferase activity"/>
    <property type="evidence" value="ECO:0007669"/>
    <property type="project" value="UniProtKB-EC"/>
</dbReference>
<protein>
    <submittedName>
        <fullName evidence="2">N-hydroxyarylamine O-acetyltransferase</fullName>
        <ecNumber evidence="2">2.3.1.118</ecNumber>
    </submittedName>
</protein>
<dbReference type="PANTHER" id="PTHR11786:SF0">
    <property type="entry name" value="ARYLAMINE N-ACETYLTRANSFERASE 4-RELATED"/>
    <property type="match status" value="1"/>
</dbReference>
<keyword evidence="3" id="KW-1185">Reference proteome</keyword>
<sequence length="221" mass="24545">MLDGGALVDKVVQRERGGFCFELNGAFAQLLTALGFRVRLLAGRVMGPEGRFGIPFDHLALRVETDGAAGEAEAWLVDVGFGRNSHYPLHLDGRDDQSDPEGVFRLVETEEGDLDVLKDGAVQYRLDQRPRELADFEGACWYHRTSPRSPFTQALLCSRLTEGGRVTISNRTLVTTDAGGRQEWMLSEEEVLPAYRKHFGVGLDRVPEVPRMPVTDTIMPT</sequence>
<comment type="similarity">
    <text evidence="1">Belongs to the arylamine N-acetyltransferase family.</text>
</comment>
<reference evidence="2 3" key="1">
    <citation type="submission" date="2020-08" db="EMBL/GenBank/DDBJ databases">
        <title>Genomic Encyclopedia of Type Strains, Phase III (KMG-III): the genomes of soil and plant-associated and newly described type strains.</title>
        <authorList>
            <person name="Whitman W."/>
        </authorList>
    </citation>
    <scope>NUCLEOTIDE SEQUENCE [LARGE SCALE GENOMIC DNA]</scope>
    <source>
        <strain evidence="2 3">CECT 3266</strain>
    </source>
</reference>
<dbReference type="EC" id="2.3.1.118" evidence="2"/>
<evidence type="ECO:0000313" key="2">
    <source>
        <dbReference type="EMBL" id="MBB4892493.1"/>
    </source>
</evidence>
<evidence type="ECO:0000256" key="1">
    <source>
        <dbReference type="ARBA" id="ARBA00006547"/>
    </source>
</evidence>
<dbReference type="AlphaFoldDB" id="A0A7W7LLK0"/>
<dbReference type="Pfam" id="PF00797">
    <property type="entry name" value="Acetyltransf_2"/>
    <property type="match status" value="1"/>
</dbReference>
<keyword evidence="2" id="KW-0808">Transferase</keyword>
<dbReference type="EMBL" id="JACHJH010000002">
    <property type="protein sequence ID" value="MBB4892493.1"/>
    <property type="molecule type" value="Genomic_DNA"/>
</dbReference>
<dbReference type="InterPro" id="IPR001447">
    <property type="entry name" value="Arylamine_N-AcTrfase"/>
</dbReference>
<dbReference type="Gene3D" id="3.30.2140.10">
    <property type="entry name" value="Arylamine N-acetyltransferase"/>
    <property type="match status" value="1"/>
</dbReference>
<dbReference type="SUPFAM" id="SSF54001">
    <property type="entry name" value="Cysteine proteinases"/>
    <property type="match status" value="1"/>
</dbReference>